<dbReference type="CDD" id="cd04906">
    <property type="entry name" value="ACT_ThrD-I_1"/>
    <property type="match status" value="1"/>
</dbReference>
<dbReference type="GO" id="GO:0004794">
    <property type="term" value="F:threonine deaminase activity"/>
    <property type="evidence" value="ECO:0007669"/>
    <property type="project" value="UniProtKB-UniRule"/>
</dbReference>
<dbReference type="InterPro" id="IPR005787">
    <property type="entry name" value="Thr_deHydtase_biosynth"/>
</dbReference>
<dbReference type="Pfam" id="PF00585">
    <property type="entry name" value="Thr_dehydrat_C"/>
    <property type="match status" value="2"/>
</dbReference>
<evidence type="ECO:0000256" key="1">
    <source>
        <dbReference type="ARBA" id="ARBA00001274"/>
    </source>
</evidence>
<dbReference type="FunFam" id="3.40.50.1100:FF:000008">
    <property type="entry name" value="L-threonine dehydratase"/>
    <property type="match status" value="1"/>
</dbReference>
<dbReference type="Gene3D" id="3.40.50.1100">
    <property type="match status" value="2"/>
</dbReference>
<dbReference type="NCBIfam" id="NF006674">
    <property type="entry name" value="PRK09224.1"/>
    <property type="match status" value="1"/>
</dbReference>
<proteinExistence type="inferred from homology"/>
<dbReference type="NCBIfam" id="TIGR01124">
    <property type="entry name" value="ilvA_2Cterm"/>
    <property type="match status" value="1"/>
</dbReference>
<evidence type="ECO:0000256" key="6">
    <source>
        <dbReference type="ARBA" id="ARBA00022605"/>
    </source>
</evidence>
<evidence type="ECO:0000259" key="13">
    <source>
        <dbReference type="PROSITE" id="PS51672"/>
    </source>
</evidence>
<dbReference type="GO" id="GO:0030170">
    <property type="term" value="F:pyridoxal phosphate binding"/>
    <property type="evidence" value="ECO:0007669"/>
    <property type="project" value="InterPro"/>
</dbReference>
<keyword evidence="10 12" id="KW-0456">Lyase</keyword>
<evidence type="ECO:0000256" key="11">
    <source>
        <dbReference type="ARBA" id="ARBA00023304"/>
    </source>
</evidence>
<keyword evidence="7 12" id="KW-0412">Isoleucine biosynthesis</keyword>
<dbReference type="InterPro" id="IPR001926">
    <property type="entry name" value="TrpB-like_PALP"/>
</dbReference>
<dbReference type="EMBL" id="LNZH02000192">
    <property type="protein sequence ID" value="OCB87400.1"/>
    <property type="molecule type" value="Genomic_DNA"/>
</dbReference>
<evidence type="ECO:0000256" key="10">
    <source>
        <dbReference type="ARBA" id="ARBA00023239"/>
    </source>
</evidence>
<dbReference type="CDD" id="cd04907">
    <property type="entry name" value="ACT_ThrD-I_2"/>
    <property type="match status" value="1"/>
</dbReference>
<dbReference type="PANTHER" id="PTHR48078:SF11">
    <property type="entry name" value="THREONINE DEHYDRATASE, MITOCHONDRIAL"/>
    <property type="match status" value="1"/>
</dbReference>
<evidence type="ECO:0000256" key="9">
    <source>
        <dbReference type="ARBA" id="ARBA00022898"/>
    </source>
</evidence>
<dbReference type="GO" id="GO:0003941">
    <property type="term" value="F:L-serine ammonia-lyase activity"/>
    <property type="evidence" value="ECO:0007669"/>
    <property type="project" value="TreeGrafter"/>
</dbReference>
<dbReference type="EC" id="4.3.1.19" evidence="12"/>
<evidence type="ECO:0000256" key="3">
    <source>
        <dbReference type="ARBA" id="ARBA00004810"/>
    </source>
</evidence>
<dbReference type="FunFam" id="3.40.1020.10:FF:000001">
    <property type="entry name" value="L-threonine dehydratase"/>
    <property type="match status" value="1"/>
</dbReference>
<dbReference type="PANTHER" id="PTHR48078">
    <property type="entry name" value="THREONINE DEHYDRATASE, MITOCHONDRIAL-RELATED"/>
    <property type="match status" value="1"/>
</dbReference>
<dbReference type="OrthoDB" id="4418812at2759"/>
<dbReference type="InterPro" id="IPR000634">
    <property type="entry name" value="Ser/Thr_deHydtase_PyrdxlP-BS"/>
</dbReference>
<reference evidence="14" key="1">
    <citation type="submission" date="2016-06" db="EMBL/GenBank/DDBJ databases">
        <title>Draft Genome sequence of the fungus Inonotus baumii.</title>
        <authorList>
            <person name="Zhu H."/>
            <person name="Lin W."/>
        </authorList>
    </citation>
    <scope>NUCLEOTIDE SEQUENCE</scope>
    <source>
        <strain evidence="14">821</strain>
    </source>
</reference>
<dbReference type="InterPro" id="IPR036052">
    <property type="entry name" value="TrpB-like_PALP_sf"/>
</dbReference>
<dbReference type="SUPFAM" id="SSF53686">
    <property type="entry name" value="Tryptophan synthase beta subunit-like PLP-dependent enzymes"/>
    <property type="match status" value="1"/>
</dbReference>
<evidence type="ECO:0000256" key="8">
    <source>
        <dbReference type="ARBA" id="ARBA00022737"/>
    </source>
</evidence>
<dbReference type="Gene3D" id="3.40.1020.10">
    <property type="entry name" value="Biosynthetic Threonine Deaminase, Domain 3"/>
    <property type="match status" value="1"/>
</dbReference>
<dbReference type="InterPro" id="IPR045865">
    <property type="entry name" value="ACT-like_dom_sf"/>
</dbReference>
<feature type="domain" description="ACT-like" evidence="13">
    <location>
        <begin position="680"/>
        <end position="751"/>
    </location>
</feature>
<gene>
    <name evidence="14" type="ORF">A7U60_g5540</name>
</gene>
<dbReference type="InterPro" id="IPR050147">
    <property type="entry name" value="Ser/Thr_Dehydratase"/>
</dbReference>
<name>A0A9Q5HWN7_SANBA</name>
<keyword evidence="15" id="KW-1185">Reference proteome</keyword>
<organism evidence="14 15">
    <name type="scientific">Sanghuangporus baumii</name>
    <name type="common">Phellinus baumii</name>
    <dbReference type="NCBI Taxonomy" id="108892"/>
    <lineage>
        <taxon>Eukaryota</taxon>
        <taxon>Fungi</taxon>
        <taxon>Dikarya</taxon>
        <taxon>Basidiomycota</taxon>
        <taxon>Agaricomycotina</taxon>
        <taxon>Agaricomycetes</taxon>
        <taxon>Hymenochaetales</taxon>
        <taxon>Hymenochaetaceae</taxon>
        <taxon>Sanghuangporus</taxon>
    </lineage>
</organism>
<dbReference type="InterPro" id="IPR001721">
    <property type="entry name" value="TD_ACT-like"/>
</dbReference>
<dbReference type="GO" id="GO:0009097">
    <property type="term" value="P:isoleucine biosynthetic process"/>
    <property type="evidence" value="ECO:0007669"/>
    <property type="project" value="UniProtKB-UniRule"/>
</dbReference>
<comment type="subunit">
    <text evidence="5">Homotetramer.</text>
</comment>
<dbReference type="Pfam" id="PF00291">
    <property type="entry name" value="PALP"/>
    <property type="match status" value="1"/>
</dbReference>
<comment type="cofactor">
    <cofactor evidence="2 12">
        <name>pyridoxal 5'-phosphate</name>
        <dbReference type="ChEBI" id="CHEBI:597326"/>
    </cofactor>
</comment>
<evidence type="ECO:0000256" key="12">
    <source>
        <dbReference type="RuleBase" id="RU362012"/>
    </source>
</evidence>
<evidence type="ECO:0000313" key="15">
    <source>
        <dbReference type="Proteomes" id="UP000757232"/>
    </source>
</evidence>
<keyword evidence="11 12" id="KW-0100">Branched-chain amino acid biosynthesis</keyword>
<keyword evidence="6 12" id="KW-0028">Amino-acid biosynthesis</keyword>
<sequence>MRLALYEIALSFHLFLTPPPSSQPALSLSAFRAIKMTETHVNFLAGSPLNRLSWLRTSTPFLTAVLASQRSLWVLFRGGEPLVRIDATKKSHGLARLSMSIISPLLGSSPAFGQGKESGQTAQAVDDNGEENSHVQAMCLYGPQIIFLGVHEPENAQDDNSKALPSSEFSAKVDPHVAASNISGVTYPTISQSGCIRNAVPIAQESIHPLYIIFTSVSVMSASITTLEYASHAPEPIPSPRMALKPLSTPEPPDYLRLILTAKVYDILKETPLVYASNLSTRLGNEIWLKREDLQEVFSFKIRGAFNFMAHLRQEERWKGVVTCSAGNHAQGVALSGSRLKIPCTIVMPKATPSIKVRNVMRYGAKVVLHGDDFDAAKAESVRLASEYGLTFVPPFDDPLVIAGQGTVGMEILKQLKDSETLDAVFASVGGGGLAAGLCEYIKRIGSPSTRVVGVETFDADAMSQSLKKGERVELKEVGPFSDGTAVRLVGEEPFRICQRLLDGVVLVDNDELCAAIKDVFEETRSITEPAGALSLAGLKRYIHENGLVGAGKRFVAVISGANMNFGRLRFVAERAELGEGREALLSVEIPEKPGSFIALHSVIHPRAVTEFAYRYDSPTVAHIFLSFILDSTERQQEISRVLAELEGQGMKGYDISNDEFAKSHARYLIGGRKQVPHERVFRFQFPERPGALRKFLLGIHSGWNISLFHYRNHGADVGKILAGIQVPPEESQEFDEFLEQLGYEYVEETNNDTYKRYLQSA</sequence>
<dbReference type="InterPro" id="IPR038110">
    <property type="entry name" value="TD_ACT-like_sf"/>
</dbReference>
<protein>
    <recommendedName>
        <fullName evidence="12">Threonine dehydratase</fullName>
        <ecNumber evidence="12">4.3.1.19</ecNumber>
    </recommendedName>
    <alternativeName>
        <fullName evidence="12">Threonine deaminase</fullName>
    </alternativeName>
</protein>
<dbReference type="Proteomes" id="UP000757232">
    <property type="component" value="Unassembled WGS sequence"/>
</dbReference>
<accession>A0A9Q5HWN7</accession>
<comment type="similarity">
    <text evidence="4 12">Belongs to the serine/threonine dehydratase family.</text>
</comment>
<evidence type="ECO:0000256" key="2">
    <source>
        <dbReference type="ARBA" id="ARBA00001933"/>
    </source>
</evidence>
<feature type="domain" description="ACT-like" evidence="13">
    <location>
        <begin position="584"/>
        <end position="658"/>
    </location>
</feature>
<dbReference type="CDD" id="cd01562">
    <property type="entry name" value="Thr-dehyd"/>
    <property type="match status" value="1"/>
</dbReference>
<dbReference type="GO" id="GO:0006567">
    <property type="term" value="P:L-threonine catabolic process"/>
    <property type="evidence" value="ECO:0007669"/>
    <property type="project" value="TreeGrafter"/>
</dbReference>
<evidence type="ECO:0000256" key="5">
    <source>
        <dbReference type="ARBA" id="ARBA00011881"/>
    </source>
</evidence>
<evidence type="ECO:0000256" key="4">
    <source>
        <dbReference type="ARBA" id="ARBA00010869"/>
    </source>
</evidence>
<evidence type="ECO:0000313" key="14">
    <source>
        <dbReference type="EMBL" id="OCB87400.1"/>
    </source>
</evidence>
<dbReference type="PROSITE" id="PS00165">
    <property type="entry name" value="DEHYDRATASE_SER_THR"/>
    <property type="match status" value="1"/>
</dbReference>
<dbReference type="SUPFAM" id="SSF55021">
    <property type="entry name" value="ACT-like"/>
    <property type="match status" value="1"/>
</dbReference>
<dbReference type="GO" id="GO:0006565">
    <property type="term" value="P:L-serine catabolic process"/>
    <property type="evidence" value="ECO:0007669"/>
    <property type="project" value="TreeGrafter"/>
</dbReference>
<comment type="caution">
    <text evidence="14">The sequence shown here is derived from an EMBL/GenBank/DDBJ whole genome shotgun (WGS) entry which is preliminary data.</text>
</comment>
<comment type="catalytic activity">
    <reaction evidence="1 12">
        <text>L-threonine = 2-oxobutanoate + NH4(+)</text>
        <dbReference type="Rhea" id="RHEA:22108"/>
        <dbReference type="ChEBI" id="CHEBI:16763"/>
        <dbReference type="ChEBI" id="CHEBI:28938"/>
        <dbReference type="ChEBI" id="CHEBI:57926"/>
        <dbReference type="EC" id="4.3.1.19"/>
    </reaction>
</comment>
<keyword evidence="8" id="KW-0677">Repeat</keyword>
<comment type="pathway">
    <text evidence="3 12">Amino-acid biosynthesis; L-isoleucine biosynthesis; 2-oxobutanoate from L-threonine: step 1/1.</text>
</comment>
<evidence type="ECO:0000256" key="7">
    <source>
        <dbReference type="ARBA" id="ARBA00022624"/>
    </source>
</evidence>
<dbReference type="PROSITE" id="PS51672">
    <property type="entry name" value="ACT_LIKE"/>
    <property type="match status" value="2"/>
</dbReference>
<dbReference type="AlphaFoldDB" id="A0A9Q5HWN7"/>
<keyword evidence="9 12" id="KW-0663">Pyridoxal phosphate</keyword>